<evidence type="ECO:0000256" key="4">
    <source>
        <dbReference type="ARBA" id="ARBA00022692"/>
    </source>
</evidence>
<evidence type="ECO:0000256" key="2">
    <source>
        <dbReference type="ARBA" id="ARBA00022475"/>
    </source>
</evidence>
<organism evidence="8 9">
    <name type="scientific">Candidatus Gottesmanbacteria bacterium GW2011_GWA1_44_24b</name>
    <dbReference type="NCBI Taxonomy" id="1618437"/>
    <lineage>
        <taxon>Bacteria</taxon>
        <taxon>Candidatus Gottesmaniibacteriota</taxon>
    </lineage>
</organism>
<sequence>MGYQLILSIVTAFFLALTSTYLITPYVITFAKRFGLVDNPKKRYHPAHTHTGIVPRAGGLALLSGIIISSFILLPMNRLLISIAISSAILAFVGLLDDKKDINPYIRLMTNGVAAFIVIVAGIGVPYVTNPFTGGIIFFSMLLSNCVAFIWIMWTMSIIGWSSGVDGQMPGFAAIAALVLGILSLRFSIIDPSQIPVTLLAFIVAGAFVGFIPWNFYPQKIMPGYGGKTIAGFFLALLGILSYAKLGTAILVLGVPMIDAVYTLVRRCMKRSSPVIADRGHLHHKLLELGWGRRRIALFYWGVSAILGIIALSVKSQQKVFALLLFSVIIGGFLLWVNFFSHFSKRVDPDNG</sequence>
<feature type="transmembrane region" description="Helical" evidence="7">
    <location>
        <begin position="171"/>
        <end position="189"/>
    </location>
</feature>
<dbReference type="GO" id="GO:0016780">
    <property type="term" value="F:phosphotransferase activity, for other substituted phosphate groups"/>
    <property type="evidence" value="ECO:0007669"/>
    <property type="project" value="InterPro"/>
</dbReference>
<comment type="subcellular location">
    <subcellularLocation>
        <location evidence="1">Cell membrane</location>
        <topology evidence="1">Multi-pass membrane protein</topology>
    </subcellularLocation>
</comment>
<feature type="transmembrane region" description="Helical" evidence="7">
    <location>
        <begin position="195"/>
        <end position="213"/>
    </location>
</feature>
<dbReference type="InterPro" id="IPR000715">
    <property type="entry name" value="Glycosyl_transferase_4"/>
</dbReference>
<protein>
    <submittedName>
        <fullName evidence="8">UDP-N-acetylmuramyl pentapeptide phosphotransferase/UDP-N-acetylglucosamine-1-phosphate transferase</fullName>
    </submittedName>
</protein>
<evidence type="ECO:0000256" key="7">
    <source>
        <dbReference type="SAM" id="Phobius"/>
    </source>
</evidence>
<evidence type="ECO:0000256" key="5">
    <source>
        <dbReference type="ARBA" id="ARBA00022989"/>
    </source>
</evidence>
<evidence type="ECO:0000256" key="3">
    <source>
        <dbReference type="ARBA" id="ARBA00022679"/>
    </source>
</evidence>
<feature type="transmembrane region" description="Helical" evidence="7">
    <location>
        <begin position="52"/>
        <end position="73"/>
    </location>
</feature>
<name>A0A0G1III9_9BACT</name>
<evidence type="ECO:0000313" key="9">
    <source>
        <dbReference type="Proteomes" id="UP000034521"/>
    </source>
</evidence>
<reference evidence="8 9" key="1">
    <citation type="journal article" date="2015" name="Nature">
        <title>rRNA introns, odd ribosomes, and small enigmatic genomes across a large radiation of phyla.</title>
        <authorList>
            <person name="Brown C.T."/>
            <person name="Hug L.A."/>
            <person name="Thomas B.C."/>
            <person name="Sharon I."/>
            <person name="Castelle C.J."/>
            <person name="Singh A."/>
            <person name="Wilkins M.J."/>
            <person name="Williams K.H."/>
            <person name="Banfield J.F."/>
        </authorList>
    </citation>
    <scope>NUCLEOTIDE SEQUENCE [LARGE SCALE GENOMIC DNA]</scope>
</reference>
<evidence type="ECO:0000256" key="1">
    <source>
        <dbReference type="ARBA" id="ARBA00004651"/>
    </source>
</evidence>
<keyword evidence="4 7" id="KW-0812">Transmembrane</keyword>
<keyword evidence="6 7" id="KW-0472">Membrane</keyword>
<dbReference type="GO" id="GO:0009103">
    <property type="term" value="P:lipopolysaccharide biosynthetic process"/>
    <property type="evidence" value="ECO:0007669"/>
    <property type="project" value="TreeGrafter"/>
</dbReference>
<proteinExistence type="predicted"/>
<comment type="caution">
    <text evidence="8">The sequence shown here is derived from an EMBL/GenBank/DDBJ whole genome shotgun (WGS) entry which is preliminary data.</text>
</comment>
<feature type="transmembrane region" description="Helical" evidence="7">
    <location>
        <begin position="79"/>
        <end position="96"/>
    </location>
</feature>
<dbReference type="PANTHER" id="PTHR22926:SF3">
    <property type="entry name" value="UNDECAPRENYL-PHOSPHATE ALPHA-N-ACETYLGLUCOSAMINYL 1-PHOSPHATE TRANSFERASE"/>
    <property type="match status" value="1"/>
</dbReference>
<keyword evidence="3 8" id="KW-0808">Transferase</keyword>
<feature type="transmembrane region" description="Helical" evidence="7">
    <location>
        <begin position="108"/>
        <end position="129"/>
    </location>
</feature>
<dbReference type="PANTHER" id="PTHR22926">
    <property type="entry name" value="PHOSPHO-N-ACETYLMURAMOYL-PENTAPEPTIDE-TRANSFERASE"/>
    <property type="match status" value="1"/>
</dbReference>
<dbReference type="Proteomes" id="UP000034521">
    <property type="component" value="Unassembled WGS sequence"/>
</dbReference>
<keyword evidence="2" id="KW-1003">Cell membrane</keyword>
<feature type="transmembrane region" description="Helical" evidence="7">
    <location>
        <begin position="320"/>
        <end position="340"/>
    </location>
</feature>
<dbReference type="GO" id="GO:0044038">
    <property type="term" value="P:cell wall macromolecule biosynthetic process"/>
    <property type="evidence" value="ECO:0007669"/>
    <property type="project" value="TreeGrafter"/>
</dbReference>
<dbReference type="CDD" id="cd06853">
    <property type="entry name" value="GT_WecA_like"/>
    <property type="match status" value="1"/>
</dbReference>
<evidence type="ECO:0000256" key="6">
    <source>
        <dbReference type="ARBA" id="ARBA00023136"/>
    </source>
</evidence>
<dbReference type="AlphaFoldDB" id="A0A0G1III9"/>
<dbReference type="EMBL" id="LCIQ01000052">
    <property type="protein sequence ID" value="KKT59005.1"/>
    <property type="molecule type" value="Genomic_DNA"/>
</dbReference>
<evidence type="ECO:0000313" key="8">
    <source>
        <dbReference type="EMBL" id="KKT59005.1"/>
    </source>
</evidence>
<feature type="transmembrane region" description="Helical" evidence="7">
    <location>
        <begin position="135"/>
        <end position="159"/>
    </location>
</feature>
<feature type="transmembrane region" description="Helical" evidence="7">
    <location>
        <begin position="6"/>
        <end position="31"/>
    </location>
</feature>
<dbReference type="GO" id="GO:0005886">
    <property type="term" value="C:plasma membrane"/>
    <property type="evidence" value="ECO:0007669"/>
    <property type="project" value="UniProtKB-SubCell"/>
</dbReference>
<gene>
    <name evidence="8" type="ORF">UW52_C0052G0009</name>
</gene>
<feature type="transmembrane region" description="Helical" evidence="7">
    <location>
        <begin position="296"/>
        <end position="314"/>
    </location>
</feature>
<dbReference type="GO" id="GO:0071555">
    <property type="term" value="P:cell wall organization"/>
    <property type="evidence" value="ECO:0007669"/>
    <property type="project" value="TreeGrafter"/>
</dbReference>
<keyword evidence="5 7" id="KW-1133">Transmembrane helix</keyword>
<accession>A0A0G1III9</accession>
<dbReference type="Pfam" id="PF00953">
    <property type="entry name" value="Glycos_transf_4"/>
    <property type="match status" value="1"/>
</dbReference>